<protein>
    <submittedName>
        <fullName evidence="2">CHAT domain-containing protein</fullName>
    </submittedName>
</protein>
<evidence type="ECO:0000313" key="3">
    <source>
        <dbReference type="Proteomes" id="UP001201163"/>
    </source>
</evidence>
<gene>
    <name evidence="2" type="ORF">EDB92DRAFT_1912531</name>
</gene>
<dbReference type="EMBL" id="JAKELL010000256">
    <property type="protein sequence ID" value="KAH8978018.1"/>
    <property type="molecule type" value="Genomic_DNA"/>
</dbReference>
<keyword evidence="3" id="KW-1185">Reference proteome</keyword>
<proteinExistence type="predicted"/>
<evidence type="ECO:0000259" key="1">
    <source>
        <dbReference type="Pfam" id="PF12770"/>
    </source>
</evidence>
<dbReference type="Pfam" id="PF12770">
    <property type="entry name" value="CHAT"/>
    <property type="match status" value="1"/>
</dbReference>
<reference evidence="2" key="1">
    <citation type="submission" date="2022-01" db="EMBL/GenBank/DDBJ databases">
        <title>Comparative genomics reveals a dynamic genome evolution in the ectomycorrhizal milk-cap (Lactarius) mushrooms.</title>
        <authorList>
            <consortium name="DOE Joint Genome Institute"/>
            <person name="Lebreton A."/>
            <person name="Tang N."/>
            <person name="Kuo A."/>
            <person name="LaButti K."/>
            <person name="Drula E."/>
            <person name="Barry K."/>
            <person name="Clum A."/>
            <person name="Lipzen A."/>
            <person name="Mousain D."/>
            <person name="Ng V."/>
            <person name="Wang R."/>
            <person name="Wang X."/>
            <person name="Dai Y."/>
            <person name="Henrissat B."/>
            <person name="Grigoriev I.V."/>
            <person name="Guerin-Laguette A."/>
            <person name="Yu F."/>
            <person name="Martin F.M."/>
        </authorList>
    </citation>
    <scope>NUCLEOTIDE SEQUENCE</scope>
    <source>
        <strain evidence="2">QP</strain>
    </source>
</reference>
<accession>A0AAD4L2Z6</accession>
<dbReference type="AlphaFoldDB" id="A0AAD4L2Z6"/>
<sequence>MRGLRTPMAQLIKEDPPLAKRFTEVNQEIEALTTSVTPSGKPEAEDNVSQGRDWTDPFGRLVVKQQKLVEERDALISRIQGRAGLEGFLKAPSFTNLRSAASRGPIILINHSKWHSDILVLVHNSLPCFIPTAHDFYDRGKKLRDMLMEARNVGLDSRKYQNALRTVLGELYELVGQPVIKRLRVLGIPEQSRIWWCPTSVFCSLPLHAMGPIPSDHMPKPSKHTRRYFSDLYILSYTPSISALIESRSPSGQALDLPSLLLVAQPDESLPTVWGEIDVVRNLDVQVTSLISKWATPSSVVEALRDHRFAHFACHGNLERGKPFDASFQLHGGERLTLLDIVRSRLPNAEFAFLSCCHTAEITDESIADEALHLTAAMQYCGFRSVVGAMWAMADTDGRGLAENFYKSLFSSREQGVPYYERSARALRDAARKLRKKEGISLERWVNFVHYGA</sequence>
<organism evidence="2 3">
    <name type="scientific">Lactarius akahatsu</name>
    <dbReference type="NCBI Taxonomy" id="416441"/>
    <lineage>
        <taxon>Eukaryota</taxon>
        <taxon>Fungi</taxon>
        <taxon>Dikarya</taxon>
        <taxon>Basidiomycota</taxon>
        <taxon>Agaricomycotina</taxon>
        <taxon>Agaricomycetes</taxon>
        <taxon>Russulales</taxon>
        <taxon>Russulaceae</taxon>
        <taxon>Lactarius</taxon>
    </lineage>
</organism>
<evidence type="ECO:0000313" key="2">
    <source>
        <dbReference type="EMBL" id="KAH8978018.1"/>
    </source>
</evidence>
<feature type="domain" description="CHAT" evidence="1">
    <location>
        <begin position="167"/>
        <end position="452"/>
    </location>
</feature>
<dbReference type="InterPro" id="IPR024983">
    <property type="entry name" value="CHAT_dom"/>
</dbReference>
<name>A0AAD4L2Z6_9AGAM</name>
<dbReference type="Proteomes" id="UP001201163">
    <property type="component" value="Unassembled WGS sequence"/>
</dbReference>
<comment type="caution">
    <text evidence="2">The sequence shown here is derived from an EMBL/GenBank/DDBJ whole genome shotgun (WGS) entry which is preliminary data.</text>
</comment>